<dbReference type="InterPro" id="IPR001128">
    <property type="entry name" value="Cyt_P450"/>
</dbReference>
<dbReference type="PRINTS" id="PR00385">
    <property type="entry name" value="P450"/>
</dbReference>
<evidence type="ECO:0000256" key="2">
    <source>
        <dbReference type="ARBA" id="ARBA00023004"/>
    </source>
</evidence>
<keyword evidence="2 3" id="KW-0408">Iron</keyword>
<gene>
    <name evidence="4" type="ORF">WJX75_005105</name>
</gene>
<dbReference type="Pfam" id="PF00067">
    <property type="entry name" value="p450"/>
    <property type="match status" value="1"/>
</dbReference>
<dbReference type="PRINTS" id="PR00463">
    <property type="entry name" value="EP450I"/>
</dbReference>
<evidence type="ECO:0000256" key="3">
    <source>
        <dbReference type="RuleBase" id="RU000461"/>
    </source>
</evidence>
<keyword evidence="3" id="KW-0560">Oxidoreductase</keyword>
<dbReference type="Proteomes" id="UP001491310">
    <property type="component" value="Unassembled WGS sequence"/>
</dbReference>
<proteinExistence type="inferred from homology"/>
<keyword evidence="5" id="KW-1185">Reference proteome</keyword>
<dbReference type="InterPro" id="IPR002401">
    <property type="entry name" value="Cyt_P450_E_grp-I"/>
</dbReference>
<dbReference type="EMBL" id="JALJOT010000003">
    <property type="protein sequence ID" value="KAK9916630.1"/>
    <property type="molecule type" value="Genomic_DNA"/>
</dbReference>
<sequence>MTFTREVGTLLHRPAYVHVTLSSRKILASRKHRGCRSSTNSQVDLCNLELPAGSLGLPLIGETLNLLLKGDSFGADRNARYGAIWKTNILGSPTIMVFDEAACRKVLKEEGRLVEVIWPDVTADLVGPASLNLLKGEEHLRMKRVLGEAFSEQAVAALMPELEACAHSFCQRWAQLGSFSGYEESKYWAWAMFGATVLGMPGQLSMGRKLARLNDELQSGFQTLPVKLPASPYSRALAARQAMADLINQQIDALQSQERGHSCLENMLALEDPSSSGSPLNRHQISDNIIAAAFGNASAGPTAAKILQYLGAGSRARGLVSAELAAHAPHGPLTPAVLDRLPYTNAVVQEILRITPIVPALFRRALQDFELCGCRVPKGWSVYVHTGASTQQYNQDSFQPERWLQGQGSDSFQEAASSGCPAATEYMLPFGLGPRMCLGRHLVKAALTVLVIVLVRGYSWQMEDPEEQWSVFPTVQPKQGLEVTSFRKQ</sequence>
<evidence type="ECO:0000256" key="1">
    <source>
        <dbReference type="ARBA" id="ARBA00022723"/>
    </source>
</evidence>
<name>A0ABR2YZ11_9CHLO</name>
<organism evidence="4 5">
    <name type="scientific">Coccomyxa subellipsoidea</name>
    <dbReference type="NCBI Taxonomy" id="248742"/>
    <lineage>
        <taxon>Eukaryota</taxon>
        <taxon>Viridiplantae</taxon>
        <taxon>Chlorophyta</taxon>
        <taxon>core chlorophytes</taxon>
        <taxon>Trebouxiophyceae</taxon>
        <taxon>Trebouxiophyceae incertae sedis</taxon>
        <taxon>Coccomyxaceae</taxon>
        <taxon>Coccomyxa</taxon>
    </lineage>
</organism>
<protein>
    <recommendedName>
        <fullName evidence="6">Cytochrome P450</fullName>
    </recommendedName>
</protein>
<keyword evidence="3" id="KW-0349">Heme</keyword>
<dbReference type="PANTHER" id="PTHR24286">
    <property type="entry name" value="CYTOCHROME P450 26"/>
    <property type="match status" value="1"/>
</dbReference>
<evidence type="ECO:0000313" key="5">
    <source>
        <dbReference type="Proteomes" id="UP001491310"/>
    </source>
</evidence>
<keyword evidence="3" id="KW-0503">Monooxygenase</keyword>
<dbReference type="PANTHER" id="PTHR24286:SF380">
    <property type="entry name" value="PH DOMAIN-CONTAINING PROTEIN"/>
    <property type="match status" value="1"/>
</dbReference>
<reference evidence="4 5" key="1">
    <citation type="journal article" date="2024" name="Nat. Commun.">
        <title>Phylogenomics reveals the evolutionary origins of lichenization in chlorophyte algae.</title>
        <authorList>
            <person name="Puginier C."/>
            <person name="Libourel C."/>
            <person name="Otte J."/>
            <person name="Skaloud P."/>
            <person name="Haon M."/>
            <person name="Grisel S."/>
            <person name="Petersen M."/>
            <person name="Berrin J.G."/>
            <person name="Delaux P.M."/>
            <person name="Dal Grande F."/>
            <person name="Keller J."/>
        </authorList>
    </citation>
    <scope>NUCLEOTIDE SEQUENCE [LARGE SCALE GENOMIC DNA]</scope>
    <source>
        <strain evidence="4 5">SAG 216-7</strain>
    </source>
</reference>
<evidence type="ECO:0000313" key="4">
    <source>
        <dbReference type="EMBL" id="KAK9916630.1"/>
    </source>
</evidence>
<dbReference type="InterPro" id="IPR036396">
    <property type="entry name" value="Cyt_P450_sf"/>
</dbReference>
<keyword evidence="1 3" id="KW-0479">Metal-binding</keyword>
<evidence type="ECO:0008006" key="6">
    <source>
        <dbReference type="Google" id="ProtNLM"/>
    </source>
</evidence>
<comment type="caution">
    <text evidence="4">The sequence shown here is derived from an EMBL/GenBank/DDBJ whole genome shotgun (WGS) entry which is preliminary data.</text>
</comment>
<dbReference type="Gene3D" id="1.10.630.10">
    <property type="entry name" value="Cytochrome P450"/>
    <property type="match status" value="1"/>
</dbReference>
<dbReference type="PROSITE" id="PS00086">
    <property type="entry name" value="CYTOCHROME_P450"/>
    <property type="match status" value="1"/>
</dbReference>
<dbReference type="SUPFAM" id="SSF48264">
    <property type="entry name" value="Cytochrome P450"/>
    <property type="match status" value="1"/>
</dbReference>
<dbReference type="InterPro" id="IPR017972">
    <property type="entry name" value="Cyt_P450_CS"/>
</dbReference>
<comment type="similarity">
    <text evidence="3">Belongs to the cytochrome P450 family.</text>
</comment>
<accession>A0ABR2YZ11</accession>